<gene>
    <name evidence="3" type="ORF">XAC3562_1200031</name>
</gene>
<dbReference type="EMBL" id="CCXZ01000025">
    <property type="protein sequence ID" value="CEG14709.1"/>
    <property type="molecule type" value="Genomic_DNA"/>
</dbReference>
<dbReference type="PANTHER" id="PTHR42957">
    <property type="entry name" value="HELICASE MJ1565-RELATED"/>
    <property type="match status" value="1"/>
</dbReference>
<organism evidence="3 4">
    <name type="scientific">Xanthomonas citri pv. citri</name>
    <dbReference type="NCBI Taxonomy" id="611301"/>
    <lineage>
        <taxon>Bacteria</taxon>
        <taxon>Pseudomonadati</taxon>
        <taxon>Pseudomonadota</taxon>
        <taxon>Gammaproteobacteria</taxon>
        <taxon>Lysobacterales</taxon>
        <taxon>Lysobacteraceae</taxon>
        <taxon>Xanthomonas</taxon>
    </lineage>
</organism>
<dbReference type="SUPFAM" id="SSF52540">
    <property type="entry name" value="P-loop containing nucleoside triphosphate hydrolases"/>
    <property type="match status" value="1"/>
</dbReference>
<dbReference type="Gene3D" id="3.40.50.300">
    <property type="entry name" value="P-loop containing nucleotide triphosphate hydrolases"/>
    <property type="match status" value="2"/>
</dbReference>
<dbReference type="Pfam" id="PF01935">
    <property type="entry name" value="DUF87"/>
    <property type="match status" value="1"/>
</dbReference>
<evidence type="ECO:0008006" key="5">
    <source>
        <dbReference type="Google" id="ProtNLM"/>
    </source>
</evidence>
<evidence type="ECO:0000313" key="3">
    <source>
        <dbReference type="EMBL" id="CEG14709.1"/>
    </source>
</evidence>
<protein>
    <recommendedName>
        <fullName evidence="5">Helicase HerA central domain-containing protein</fullName>
    </recommendedName>
</protein>
<keyword evidence="4" id="KW-1185">Reference proteome</keyword>
<proteinExistence type="predicted"/>
<evidence type="ECO:0000259" key="2">
    <source>
        <dbReference type="Pfam" id="PF18974"/>
    </source>
</evidence>
<dbReference type="Pfam" id="PF18974">
    <property type="entry name" value="DUF5710"/>
    <property type="match status" value="1"/>
</dbReference>
<dbReference type="InterPro" id="IPR008571">
    <property type="entry name" value="HerA-like"/>
</dbReference>
<evidence type="ECO:0000313" key="4">
    <source>
        <dbReference type="Proteomes" id="UP000052230"/>
    </source>
</evidence>
<accession>A0A0U5FCH8</accession>
<dbReference type="InterPro" id="IPR002789">
    <property type="entry name" value="HerA_central"/>
</dbReference>
<dbReference type="Proteomes" id="UP000052230">
    <property type="component" value="Unassembled WGS sequence"/>
</dbReference>
<feature type="domain" description="Helicase HerA central" evidence="1">
    <location>
        <begin position="16"/>
        <end position="72"/>
    </location>
</feature>
<dbReference type="InterPro" id="IPR043764">
    <property type="entry name" value="DUF5710"/>
</dbReference>
<comment type="caution">
    <text evidence="3">The sequence shown here is derived from an EMBL/GenBank/DDBJ whole genome shotgun (WGS) entry which is preliminary data.</text>
</comment>
<reference evidence="3 4" key="1">
    <citation type="submission" date="2014-09" db="EMBL/GenBank/DDBJ databases">
        <authorList>
            <person name="Regsiter A."/>
        </authorList>
    </citation>
    <scope>NUCLEOTIDE SEQUENCE [LARGE SCALE GENOMIC DNA]</scope>
</reference>
<name>A0A0U5FCH8_XANCI</name>
<dbReference type="InterPro" id="IPR027417">
    <property type="entry name" value="P-loop_NTPase"/>
</dbReference>
<sequence>MRVNFGIDAGEKKRGNTAPIVWDSRSVANHHLVLCGMSGAGKTYNLRKIIRDMLATSGGKPLRFHVFDVHGDIDIDGASDVMFSEQTSWGMNPLRVNPDPHFGGVRKRVQGFINTVNKVMRQLGPKQEATLRNILYDVYARHGFKQDDPSTWIIDDSMARLVSDGSDGRLYIDVPLAEKDDAKALGARWDSTQRCWFIPTEEYQGGITRWAPKTLARTHPAITDALRMARHIMQMSFLGTGQQAITALEIANRAASAYQRKLLAALKRGEKSFSDEKLEAELDKAKKKAIDTYTEYAEAIATGRELRDLMKYDSTDVLKSVVDRLENLEAIGIFKAAPPPFDPSSPVWRYNLKALSMEERKLFVLFRLEEIFYAAVERGEQDDVVEVVILDEGHIYADDDPQSIINTIAKEARKFGLGMIMASQSPTHFTEDFIASVATKIILGIDEMYWRGSAQKMGVGTDALAWIRLQKSILVQLKTKGETRNDWRWTLIQ</sequence>
<dbReference type="RefSeq" id="WP_017119528.1">
    <property type="nucleotide sequence ID" value="NZ_CP020883.1"/>
</dbReference>
<feature type="domain" description="DUF5710" evidence="2">
    <location>
        <begin position="169"/>
        <end position="212"/>
    </location>
</feature>
<dbReference type="AlphaFoldDB" id="A0A0U5FCH8"/>
<evidence type="ECO:0000259" key="1">
    <source>
        <dbReference type="Pfam" id="PF01935"/>
    </source>
</evidence>
<dbReference type="PANTHER" id="PTHR42957:SF2">
    <property type="entry name" value="HELICASE HERA CENTRAL DOMAIN-CONTAINING PROTEIN"/>
    <property type="match status" value="1"/>
</dbReference>